<evidence type="ECO:0000256" key="1">
    <source>
        <dbReference type="SAM" id="MobiDB-lite"/>
    </source>
</evidence>
<name>A0A7E4WBH9_PANRE</name>
<protein>
    <submittedName>
        <fullName evidence="3">GIT domain-containing protein</fullName>
    </submittedName>
</protein>
<dbReference type="AlphaFoldDB" id="A0A7E4WBH9"/>
<sequence>MMKWSKQRKHEILMQVTNNLLDTVETTEPDLKKVVDDAGNIICYICDICKAIFADTTGSPRYLHVRVCRGKQAAAQQQAIQEEPASGSSSGEPLDIKQEYSAFGDWVVTEDGDYEGGSLTEGDDGTSLLGSSSSRKRPPSTNPETSSKHHRPDSDPDAFDQLYHEFDVSGLKSSTFSAGESRILQILQSQAGQIKSMSTTINNLNSRLDMFIAQENRRHNTILRELSSIKAPTEASDSDHQSDNTLPSVKNSINEDFTPSYQFISLKRVVELRHCAVLDERLFATSVSQAIMDLEDYLTYTKSMITPKLVELRKILCTFGKVTTEEELAGKEDMIHRILDAKKRSLISRFQHCAKQSPINFAIGSNLLVVAPAVEVEGRYYPRDGSAHYAHKFDDKDELLSPFPALARSEDGLQQVKAVFICQRTVGIREKFTFKMLSFDDFTVSDLVV</sequence>
<feature type="region of interest" description="Disordered" evidence="1">
    <location>
        <begin position="228"/>
        <end position="251"/>
    </location>
</feature>
<keyword evidence="2" id="KW-1185">Reference proteome</keyword>
<dbReference type="WBParaSite" id="Pan_g8727.t1">
    <property type="protein sequence ID" value="Pan_g8727.t1"/>
    <property type="gene ID" value="Pan_g8727"/>
</dbReference>
<proteinExistence type="predicted"/>
<feature type="region of interest" description="Disordered" evidence="1">
    <location>
        <begin position="113"/>
        <end position="159"/>
    </location>
</feature>
<dbReference type="Proteomes" id="UP000492821">
    <property type="component" value="Unassembled WGS sequence"/>
</dbReference>
<evidence type="ECO:0000313" key="3">
    <source>
        <dbReference type="WBParaSite" id="Pan_g8727.t1"/>
    </source>
</evidence>
<evidence type="ECO:0000313" key="2">
    <source>
        <dbReference type="Proteomes" id="UP000492821"/>
    </source>
</evidence>
<accession>A0A7E4WBH9</accession>
<organism evidence="2 3">
    <name type="scientific">Panagrellus redivivus</name>
    <name type="common">Microworm</name>
    <dbReference type="NCBI Taxonomy" id="6233"/>
    <lineage>
        <taxon>Eukaryota</taxon>
        <taxon>Metazoa</taxon>
        <taxon>Ecdysozoa</taxon>
        <taxon>Nematoda</taxon>
        <taxon>Chromadorea</taxon>
        <taxon>Rhabditida</taxon>
        <taxon>Tylenchina</taxon>
        <taxon>Panagrolaimomorpha</taxon>
        <taxon>Panagrolaimoidea</taxon>
        <taxon>Panagrolaimidae</taxon>
        <taxon>Panagrellus</taxon>
    </lineage>
</organism>
<reference evidence="2" key="1">
    <citation type="journal article" date="2013" name="Genetics">
        <title>The draft genome and transcriptome of Panagrellus redivivus are shaped by the harsh demands of a free-living lifestyle.</title>
        <authorList>
            <person name="Srinivasan J."/>
            <person name="Dillman A.R."/>
            <person name="Macchietto M.G."/>
            <person name="Heikkinen L."/>
            <person name="Lakso M."/>
            <person name="Fracchia K.M."/>
            <person name="Antoshechkin I."/>
            <person name="Mortazavi A."/>
            <person name="Wong G."/>
            <person name="Sternberg P.W."/>
        </authorList>
    </citation>
    <scope>NUCLEOTIDE SEQUENCE [LARGE SCALE GENOMIC DNA]</scope>
    <source>
        <strain evidence="2">MT8872</strain>
    </source>
</reference>
<reference evidence="3" key="2">
    <citation type="submission" date="2020-10" db="UniProtKB">
        <authorList>
            <consortium name="WormBaseParasite"/>
        </authorList>
    </citation>
    <scope>IDENTIFICATION</scope>
</reference>